<feature type="transmembrane region" description="Helical" evidence="5">
    <location>
        <begin position="172"/>
        <end position="190"/>
    </location>
</feature>
<dbReference type="GO" id="GO:0016020">
    <property type="term" value="C:membrane"/>
    <property type="evidence" value="ECO:0007669"/>
    <property type="project" value="UniProtKB-SubCell"/>
</dbReference>
<protein>
    <submittedName>
        <fullName evidence="7">Putative phosphate/phosphoenolpyru</fullName>
    </submittedName>
</protein>
<dbReference type="AlphaFoldDB" id="A0A1Y5HYJ9"/>
<feature type="domain" description="Sugar phosphate transporter" evidence="6">
    <location>
        <begin position="78"/>
        <end position="378"/>
    </location>
</feature>
<gene>
    <name evidence="7" type="ORF">BE221DRAFT_62928</name>
</gene>
<dbReference type="eggNOG" id="KOG1441">
    <property type="taxonomic scope" value="Eukaryota"/>
</dbReference>
<dbReference type="InterPro" id="IPR037185">
    <property type="entry name" value="EmrE-like"/>
</dbReference>
<proteinExistence type="predicted"/>
<dbReference type="EMBL" id="KZ155838">
    <property type="protein sequence ID" value="OUS42328.1"/>
    <property type="molecule type" value="Genomic_DNA"/>
</dbReference>
<evidence type="ECO:0000259" key="6">
    <source>
        <dbReference type="Pfam" id="PF03151"/>
    </source>
</evidence>
<name>A0A1Y5HYJ9_OSTTA</name>
<evidence type="ECO:0000256" key="5">
    <source>
        <dbReference type="SAM" id="Phobius"/>
    </source>
</evidence>
<evidence type="ECO:0000256" key="1">
    <source>
        <dbReference type="ARBA" id="ARBA00004141"/>
    </source>
</evidence>
<feature type="transmembrane region" description="Helical" evidence="5">
    <location>
        <begin position="78"/>
        <end position="98"/>
    </location>
</feature>
<reference evidence="7" key="1">
    <citation type="submission" date="2017-04" db="EMBL/GenBank/DDBJ databases">
        <title>Population genomics of picophytoplankton unveils novel chromosome hypervariability.</title>
        <authorList>
            <consortium name="DOE Joint Genome Institute"/>
            <person name="Blanc-Mathieu R."/>
            <person name="Krasovec M."/>
            <person name="Hebrard M."/>
            <person name="Yau S."/>
            <person name="Desgranges E."/>
            <person name="Martin J."/>
            <person name="Schackwitz W."/>
            <person name="Kuo A."/>
            <person name="Salin G."/>
            <person name="Donnadieu C."/>
            <person name="Desdevises Y."/>
            <person name="Sanchez-Ferandin S."/>
            <person name="Moreau H."/>
            <person name="Rivals E."/>
            <person name="Grigoriev I.V."/>
            <person name="Grimsley N."/>
            <person name="Eyre-Walker A."/>
            <person name="Piganeau G."/>
        </authorList>
    </citation>
    <scope>NUCLEOTIDE SEQUENCE [LARGE SCALE GENOMIC DNA]</scope>
    <source>
        <strain evidence="7">RCC 1115</strain>
    </source>
</reference>
<accession>A0A1Y5HYJ9</accession>
<dbReference type="InterPro" id="IPR004853">
    <property type="entry name" value="Sugar_P_trans_dom"/>
</dbReference>
<feature type="transmembrane region" description="Helical" evidence="5">
    <location>
        <begin position="145"/>
        <end position="166"/>
    </location>
</feature>
<feature type="transmembrane region" description="Helical" evidence="5">
    <location>
        <begin position="334"/>
        <end position="355"/>
    </location>
</feature>
<evidence type="ECO:0000313" key="7">
    <source>
        <dbReference type="EMBL" id="OUS42328.1"/>
    </source>
</evidence>
<feature type="transmembrane region" description="Helical" evidence="5">
    <location>
        <begin position="269"/>
        <end position="287"/>
    </location>
</feature>
<dbReference type="Proteomes" id="UP000195557">
    <property type="component" value="Unassembled WGS sequence"/>
</dbReference>
<evidence type="ECO:0000256" key="3">
    <source>
        <dbReference type="ARBA" id="ARBA00022989"/>
    </source>
</evidence>
<feature type="transmembrane region" description="Helical" evidence="5">
    <location>
        <begin position="307"/>
        <end position="327"/>
    </location>
</feature>
<comment type="subcellular location">
    <subcellularLocation>
        <location evidence="1">Membrane</location>
        <topology evidence="1">Multi-pass membrane protein</topology>
    </subcellularLocation>
</comment>
<dbReference type="Pfam" id="PF03151">
    <property type="entry name" value="TPT"/>
    <property type="match status" value="1"/>
</dbReference>
<feature type="non-terminal residue" evidence="7">
    <location>
        <position position="1"/>
    </location>
</feature>
<organism evidence="7">
    <name type="scientific">Ostreococcus tauri</name>
    <name type="common">Marine green alga</name>
    <dbReference type="NCBI Taxonomy" id="70448"/>
    <lineage>
        <taxon>Eukaryota</taxon>
        <taxon>Viridiplantae</taxon>
        <taxon>Chlorophyta</taxon>
        <taxon>Mamiellophyceae</taxon>
        <taxon>Mamiellales</taxon>
        <taxon>Bathycoccaceae</taxon>
        <taxon>Ostreococcus</taxon>
    </lineage>
</organism>
<dbReference type="SUPFAM" id="SSF103481">
    <property type="entry name" value="Multidrug resistance efflux transporter EmrE"/>
    <property type="match status" value="1"/>
</dbReference>
<feature type="transmembrane region" description="Helical" evidence="5">
    <location>
        <begin position="104"/>
        <end position="124"/>
    </location>
</feature>
<dbReference type="InterPro" id="IPR050186">
    <property type="entry name" value="TPT_transporter"/>
</dbReference>
<keyword evidence="3 5" id="KW-1133">Transmembrane helix</keyword>
<keyword evidence="4 5" id="KW-0472">Membrane</keyword>
<keyword evidence="2 5" id="KW-0812">Transmembrane</keyword>
<sequence>IVIVILPNRVVCGPGCDLVNTSHTEHADRIGEASHGDDDRDAPNAPTTRIDRARARTDAHGVDREIERDMARDASRGALIVTAWYAANIGVLLLNKYILSVYGFKFPVFMTLCHMCMCSVLSATAREFKIVPKQFIRTRRHYGKVAVLAMTFALSVLGGNVSLRYIPVSFNQALGATTPFFTAIFAYLMLHKKESTATYMTLVPVVGGIALATWGEPSFNFFGFMACLVGVCCRALKSVLQGWLLSPVGEKEAEKLSQSSENKLDSMSLLYYMSPVAIMTLGVFTLIMEPNAISAFYDAAELDPWFIAILLGNCFVAYLVNLTNFLVTAHVGALTLQVLGNAKGVVCTVVSIMLFRNPVTFRGIVGYTVTMIGVWLYSSSKRKSARLANALMENAKTGV</sequence>
<evidence type="ECO:0000256" key="2">
    <source>
        <dbReference type="ARBA" id="ARBA00022692"/>
    </source>
</evidence>
<feature type="transmembrane region" description="Helical" evidence="5">
    <location>
        <begin position="361"/>
        <end position="378"/>
    </location>
</feature>
<dbReference type="PANTHER" id="PTHR11132">
    <property type="entry name" value="SOLUTE CARRIER FAMILY 35"/>
    <property type="match status" value="1"/>
</dbReference>
<evidence type="ECO:0000256" key="4">
    <source>
        <dbReference type="ARBA" id="ARBA00023136"/>
    </source>
</evidence>